<keyword evidence="5 13" id="KW-1133">Transmembrane helix</keyword>
<feature type="transmembrane region" description="Helical" evidence="13">
    <location>
        <begin position="76"/>
        <end position="103"/>
    </location>
</feature>
<feature type="transmembrane region" description="Helical" evidence="13">
    <location>
        <begin position="248"/>
        <end position="268"/>
    </location>
</feature>
<feature type="transmembrane region" description="Helical" evidence="13">
    <location>
        <begin position="157"/>
        <end position="179"/>
    </location>
</feature>
<comment type="subcellular location">
    <subcellularLocation>
        <location evidence="1">Cell membrane</location>
        <topology evidence="1">Multi-pass membrane protein</topology>
    </subcellularLocation>
</comment>
<comment type="similarity">
    <text evidence="12">Belongs to the G-protein coupled receptor 1 family.</text>
</comment>
<evidence type="ECO:0000256" key="5">
    <source>
        <dbReference type="ARBA" id="ARBA00022989"/>
    </source>
</evidence>
<dbReference type="PANTHER" id="PTHR24230">
    <property type="entry name" value="G-PROTEIN COUPLED RECEPTOR"/>
    <property type="match status" value="1"/>
</dbReference>
<dbReference type="PANTHER" id="PTHR24230:SF123">
    <property type="entry name" value="G-PROTEIN COUPLED RECEPTORS FAMILY 1 PROFILE DOMAIN-CONTAINING PROTEIN"/>
    <property type="match status" value="1"/>
</dbReference>
<dbReference type="Gene3D" id="1.20.1070.10">
    <property type="entry name" value="Rhodopsin 7-helix transmembrane proteins"/>
    <property type="match status" value="1"/>
</dbReference>
<dbReference type="PROSITE" id="PS00237">
    <property type="entry name" value="G_PROTEIN_RECEP_F1_1"/>
    <property type="match status" value="1"/>
</dbReference>
<evidence type="ECO:0000256" key="9">
    <source>
        <dbReference type="ARBA" id="ARBA00023224"/>
    </source>
</evidence>
<evidence type="ECO:0000256" key="6">
    <source>
        <dbReference type="ARBA" id="ARBA00023040"/>
    </source>
</evidence>
<dbReference type="PROSITE" id="PS50262">
    <property type="entry name" value="G_PROTEIN_RECEP_F1_2"/>
    <property type="match status" value="1"/>
</dbReference>
<evidence type="ECO:0000256" key="13">
    <source>
        <dbReference type="SAM" id="Phobius"/>
    </source>
</evidence>
<evidence type="ECO:0000256" key="4">
    <source>
        <dbReference type="ARBA" id="ARBA00022692"/>
    </source>
</evidence>
<sequence>GLFKMFSTASFTILKTSACHHDETNISTESPYFFEEEVLVTTILSIVLAAMFLLGVSGNLYVLIITFLSNKPAGSLCAYIANLALADLLYLSTIPFVVSTYLVQDWYFGDVGCRLLLSMDLFTMHASIYTLIAMSLERYQVVVCPLRTKLTQRHQKLTSLVVWLMSLLLTLPMMCMIHLQDSHSGVGKKICFPTWSPNAFRDYLTVLFCTSILGPGLILLFLYSHLAGAYWKSGDGIQRSTRKMKHGVGLRIFTIILVFWICYMPFWTWQLSKLYWKGSLDLLPASQIYLNFGVTCLTYANSCVNPLLYTLLTRNYWEYLARRGRGTSQAQSTGYFNNTPNKSSVKSEQESHIHFLNMSSLVDPM</sequence>
<evidence type="ECO:0000259" key="14">
    <source>
        <dbReference type="PROSITE" id="PS50262"/>
    </source>
</evidence>
<evidence type="ECO:0000256" key="1">
    <source>
        <dbReference type="ARBA" id="ARBA00004651"/>
    </source>
</evidence>
<organism evidence="15 16">
    <name type="scientific">Leptobrachium leishanense</name>
    <name type="common">Leishan spiny toad</name>
    <dbReference type="NCBI Taxonomy" id="445787"/>
    <lineage>
        <taxon>Eukaryota</taxon>
        <taxon>Metazoa</taxon>
        <taxon>Chordata</taxon>
        <taxon>Craniata</taxon>
        <taxon>Vertebrata</taxon>
        <taxon>Euteleostomi</taxon>
        <taxon>Amphibia</taxon>
        <taxon>Batrachia</taxon>
        <taxon>Anura</taxon>
        <taxon>Pelobatoidea</taxon>
        <taxon>Megophryidae</taxon>
        <taxon>Leptobrachium</taxon>
    </lineage>
</organism>
<feature type="transmembrane region" description="Helical" evidence="13">
    <location>
        <begin position="115"/>
        <end position="136"/>
    </location>
</feature>
<evidence type="ECO:0000256" key="7">
    <source>
        <dbReference type="ARBA" id="ARBA00023136"/>
    </source>
</evidence>
<dbReference type="GO" id="GO:0008217">
    <property type="term" value="P:regulation of blood pressure"/>
    <property type="evidence" value="ECO:0007669"/>
    <property type="project" value="InterPro"/>
</dbReference>
<dbReference type="InterPro" id="IPR000276">
    <property type="entry name" value="GPCR_Rhodpsn"/>
</dbReference>
<evidence type="ECO:0000256" key="2">
    <source>
        <dbReference type="ARBA" id="ARBA00014302"/>
    </source>
</evidence>
<proteinExistence type="inferred from homology"/>
<dbReference type="SUPFAM" id="SSF81321">
    <property type="entry name" value="Family A G protein-coupled receptor-like"/>
    <property type="match status" value="1"/>
</dbReference>
<feature type="transmembrane region" description="Helical" evidence="13">
    <location>
        <begin position="288"/>
        <end position="312"/>
    </location>
</feature>
<evidence type="ECO:0000256" key="3">
    <source>
        <dbReference type="ARBA" id="ARBA00022475"/>
    </source>
</evidence>
<dbReference type="PRINTS" id="PR00237">
    <property type="entry name" value="GPCRRHODOPSN"/>
</dbReference>
<reference evidence="15" key="2">
    <citation type="submission" date="2025-09" db="UniProtKB">
        <authorList>
            <consortium name="Ensembl"/>
        </authorList>
    </citation>
    <scope>IDENTIFICATION</scope>
</reference>
<dbReference type="InterPro" id="IPR000670">
    <property type="entry name" value="Urot_II_rcpt"/>
</dbReference>
<dbReference type="PRINTS" id="PR00647">
    <property type="entry name" value="UROTENSIN2R"/>
</dbReference>
<dbReference type="GeneTree" id="ENSGT01130000278308"/>
<feature type="transmembrane region" description="Helical" evidence="13">
    <location>
        <begin position="203"/>
        <end position="227"/>
    </location>
</feature>
<dbReference type="Pfam" id="PF00001">
    <property type="entry name" value="7tm_1"/>
    <property type="match status" value="1"/>
</dbReference>
<dbReference type="GO" id="GO:0097746">
    <property type="term" value="P:blood vessel diameter maintenance"/>
    <property type="evidence" value="ECO:0007669"/>
    <property type="project" value="InterPro"/>
</dbReference>
<keyword evidence="6 12" id="KW-0297">G-protein coupled receptor</keyword>
<dbReference type="AlphaFoldDB" id="A0A8C5QIQ3"/>
<feature type="transmembrane region" description="Helical" evidence="13">
    <location>
        <begin position="42"/>
        <end position="64"/>
    </location>
</feature>
<keyword evidence="4 12" id="KW-0812">Transmembrane</keyword>
<dbReference type="Ensembl" id="ENSLLET00000039839.1">
    <property type="protein sequence ID" value="ENSLLEP00000038327.1"/>
    <property type="gene ID" value="ENSLLEG00000024291.1"/>
</dbReference>
<protein>
    <recommendedName>
        <fullName evidence="2">Urotensin-2 receptor</fullName>
    </recommendedName>
    <alternativeName>
        <fullName evidence="11">Urotensin II receptor</fullName>
    </alternativeName>
</protein>
<dbReference type="OrthoDB" id="6076970at2759"/>
<feature type="domain" description="G-protein coupled receptors family 1 profile" evidence="14">
    <location>
        <begin position="58"/>
        <end position="309"/>
    </location>
</feature>
<dbReference type="GO" id="GO:0007218">
    <property type="term" value="P:neuropeptide signaling pathway"/>
    <property type="evidence" value="ECO:0007669"/>
    <property type="project" value="TreeGrafter"/>
</dbReference>
<dbReference type="InterPro" id="IPR017452">
    <property type="entry name" value="GPCR_Rhodpsn_7TM"/>
</dbReference>
<keyword evidence="7 13" id="KW-0472">Membrane</keyword>
<comment type="function">
    <text evidence="10">High affinity receptor for urotensin-2 and urotensin-2B. The activity of this receptor is mediated by a G-protein that activate a phosphatidylinositol-calcium second messenger system.</text>
</comment>
<name>A0A8C5QIQ3_9ANUR</name>
<evidence type="ECO:0000256" key="11">
    <source>
        <dbReference type="ARBA" id="ARBA00032764"/>
    </source>
</evidence>
<keyword evidence="16" id="KW-1185">Reference proteome</keyword>
<evidence type="ECO:0000313" key="16">
    <source>
        <dbReference type="Proteomes" id="UP000694569"/>
    </source>
</evidence>
<keyword evidence="9 12" id="KW-0807">Transducer</keyword>
<dbReference type="GO" id="GO:0005886">
    <property type="term" value="C:plasma membrane"/>
    <property type="evidence" value="ECO:0007669"/>
    <property type="project" value="UniProtKB-SubCell"/>
</dbReference>
<evidence type="ECO:0000256" key="12">
    <source>
        <dbReference type="RuleBase" id="RU000688"/>
    </source>
</evidence>
<evidence type="ECO:0000256" key="10">
    <source>
        <dbReference type="ARBA" id="ARBA00025579"/>
    </source>
</evidence>
<reference evidence="15" key="1">
    <citation type="submission" date="2025-08" db="UniProtKB">
        <authorList>
            <consortium name="Ensembl"/>
        </authorList>
    </citation>
    <scope>IDENTIFICATION</scope>
</reference>
<dbReference type="GO" id="GO:0001604">
    <property type="term" value="F:urotensin II receptor activity"/>
    <property type="evidence" value="ECO:0007669"/>
    <property type="project" value="InterPro"/>
</dbReference>
<evidence type="ECO:0000256" key="8">
    <source>
        <dbReference type="ARBA" id="ARBA00023170"/>
    </source>
</evidence>
<dbReference type="Proteomes" id="UP000694569">
    <property type="component" value="Unplaced"/>
</dbReference>
<accession>A0A8C5QIQ3</accession>
<keyword evidence="3" id="KW-1003">Cell membrane</keyword>
<keyword evidence="8 12" id="KW-0675">Receptor</keyword>
<evidence type="ECO:0000313" key="15">
    <source>
        <dbReference type="Ensembl" id="ENSLLEP00000038327.1"/>
    </source>
</evidence>